<organism evidence="1 2">
    <name type="scientific">Clostridium aromativorans</name>
    <dbReference type="NCBI Taxonomy" id="2836848"/>
    <lineage>
        <taxon>Bacteria</taxon>
        <taxon>Bacillati</taxon>
        <taxon>Bacillota</taxon>
        <taxon>Clostridia</taxon>
        <taxon>Eubacteriales</taxon>
        <taxon>Clostridiaceae</taxon>
        <taxon>Clostridium</taxon>
    </lineage>
</organism>
<name>A0ABS8N146_9CLOT</name>
<gene>
    <name evidence="1" type="ORF">LN736_01350</name>
</gene>
<dbReference type="EMBL" id="JAJJPB010000001">
    <property type="protein sequence ID" value="MCC9293522.1"/>
    <property type="molecule type" value="Genomic_DNA"/>
</dbReference>
<sequence length="42" mass="4890">MIVYSFMQAIGMLIIDNKLKLTKCCRPKLYFIYSCIDNVADI</sequence>
<evidence type="ECO:0000313" key="2">
    <source>
        <dbReference type="Proteomes" id="UP001165422"/>
    </source>
</evidence>
<keyword evidence="2" id="KW-1185">Reference proteome</keyword>
<comment type="caution">
    <text evidence="1">The sequence shown here is derived from an EMBL/GenBank/DDBJ whole genome shotgun (WGS) entry which is preliminary data.</text>
</comment>
<evidence type="ECO:0000313" key="1">
    <source>
        <dbReference type="EMBL" id="MCC9293522.1"/>
    </source>
</evidence>
<protein>
    <submittedName>
        <fullName evidence="1">DNA-3-methyladenine glycosylase I</fullName>
    </submittedName>
</protein>
<accession>A0ABS8N146</accession>
<proteinExistence type="predicted"/>
<dbReference type="Proteomes" id="UP001165422">
    <property type="component" value="Unassembled WGS sequence"/>
</dbReference>
<dbReference type="RefSeq" id="WP_229980544.1">
    <property type="nucleotide sequence ID" value="NZ_JAJJPB010000001.1"/>
</dbReference>
<reference evidence="1" key="1">
    <citation type="submission" date="2021-11" db="EMBL/GenBank/DDBJ databases">
        <authorList>
            <person name="Qingchun L."/>
            <person name="Dong Z."/>
            <person name="Zongwei Q."/>
            <person name="Jia Z."/>
            <person name="Duotao L."/>
        </authorList>
    </citation>
    <scope>NUCLEOTIDE SEQUENCE</scope>
    <source>
        <strain evidence="1">WLY-B-L2</strain>
    </source>
</reference>